<dbReference type="FunCoup" id="A0A2Y9GB73">
    <property type="interactions" value="62"/>
</dbReference>
<evidence type="ECO:0000256" key="10">
    <source>
        <dbReference type="ARBA" id="ARBA00023180"/>
    </source>
</evidence>
<dbReference type="CTD" id="623"/>
<evidence type="ECO:0000259" key="15">
    <source>
        <dbReference type="PROSITE" id="PS50262"/>
    </source>
</evidence>
<dbReference type="InParanoid" id="A0A2Y9GB73"/>
<feature type="transmembrane region" description="Helical" evidence="14">
    <location>
        <begin position="152"/>
        <end position="171"/>
    </location>
</feature>
<dbReference type="PRINTS" id="PR00993">
    <property type="entry name" value="BRADYKINNB1R"/>
</dbReference>
<evidence type="ECO:0000256" key="7">
    <source>
        <dbReference type="ARBA" id="ARBA00023136"/>
    </source>
</evidence>
<gene>
    <name evidence="17" type="primary">BDKRB1</name>
</gene>
<feature type="transmembrane region" description="Helical" evidence="14">
    <location>
        <begin position="74"/>
        <end position="92"/>
    </location>
</feature>
<dbReference type="PRINTS" id="PR00237">
    <property type="entry name" value="GPCRRHODOPSN"/>
</dbReference>
<keyword evidence="8" id="KW-1015">Disulfide bond</keyword>
<dbReference type="GO" id="GO:0009612">
    <property type="term" value="P:response to mechanical stimulus"/>
    <property type="evidence" value="ECO:0007669"/>
    <property type="project" value="InterPro"/>
</dbReference>
<evidence type="ECO:0000256" key="5">
    <source>
        <dbReference type="ARBA" id="ARBA00022989"/>
    </source>
</evidence>
<evidence type="ECO:0000256" key="3">
    <source>
        <dbReference type="ARBA" id="ARBA00022475"/>
    </source>
</evidence>
<keyword evidence="11" id="KW-0807">Transducer</keyword>
<dbReference type="GO" id="GO:0016493">
    <property type="term" value="F:C-C chemokine receptor activity"/>
    <property type="evidence" value="ECO:0007669"/>
    <property type="project" value="TreeGrafter"/>
</dbReference>
<keyword evidence="3" id="KW-1003">Cell membrane</keyword>
<keyword evidence="16" id="KW-1185">Reference proteome</keyword>
<comment type="function">
    <text evidence="12">This is a receptor for bradykinin. Could be a factor in chronic pain and inflammation.</text>
</comment>
<dbReference type="GO" id="GO:0019957">
    <property type="term" value="F:C-C chemokine binding"/>
    <property type="evidence" value="ECO:0007669"/>
    <property type="project" value="TreeGrafter"/>
</dbReference>
<dbReference type="KEGG" id="nsu:110571550"/>
<accession>A0A2Y9GB73</accession>
<dbReference type="AlphaFoldDB" id="A0A2Y9GB73"/>
<evidence type="ECO:0000256" key="9">
    <source>
        <dbReference type="ARBA" id="ARBA00023170"/>
    </source>
</evidence>
<evidence type="ECO:0000313" key="16">
    <source>
        <dbReference type="Proteomes" id="UP000248481"/>
    </source>
</evidence>
<name>A0A2Y9GB73_NEOSC</name>
<dbReference type="GO" id="GO:0060326">
    <property type="term" value="P:cell chemotaxis"/>
    <property type="evidence" value="ECO:0007669"/>
    <property type="project" value="TreeGrafter"/>
</dbReference>
<sequence length="353" mass="38910">MAARTLLQFLPLNPTQLSPPNATSCDGAQEAWAVLHGVLPAFIIVICVGGLLGNLFVLSVLLLPRRRLSVAEIYPANLAASDLVFVSGLPFWAENIANRFRWAFGGPLCRLVNGVIKANLFVSIFLVVAISRDRYRALVHPVASQRRRRAQATCLLIWTLGSALSVPTFLFRSTVALPPRHNSCACVLLQPGAAWPWLRMVELNVLGFLLPLAALVFFNGHILASLRGRPGARKAAALILALVAAFLVCWTPYHFFAFLEFLYEVRAVGGCFWEDFINLGLQYANFFAFINSCLNLVIYVFVGRLFRTKAWELCQQCTPEVLLQGPCPKGQTFSNISGRGNTAGSHEAWLPPQ</sequence>
<dbReference type="GO" id="GO:0009897">
    <property type="term" value="C:external side of plasma membrane"/>
    <property type="evidence" value="ECO:0007669"/>
    <property type="project" value="TreeGrafter"/>
</dbReference>
<feature type="domain" description="G-protein coupled receptors family 1 profile" evidence="15">
    <location>
        <begin position="53"/>
        <end position="299"/>
    </location>
</feature>
<dbReference type="PROSITE" id="PS50262">
    <property type="entry name" value="G_PROTEIN_RECEP_F1_2"/>
    <property type="match status" value="1"/>
</dbReference>
<feature type="transmembrane region" description="Helical" evidence="14">
    <location>
        <begin position="283"/>
        <end position="302"/>
    </location>
</feature>
<feature type="transmembrane region" description="Helical" evidence="14">
    <location>
        <begin position="112"/>
        <end position="131"/>
    </location>
</feature>
<dbReference type="RefSeq" id="XP_021535355.1">
    <property type="nucleotide sequence ID" value="XM_021679680.1"/>
</dbReference>
<dbReference type="GO" id="GO:0006954">
    <property type="term" value="P:inflammatory response"/>
    <property type="evidence" value="ECO:0007669"/>
    <property type="project" value="InterPro"/>
</dbReference>
<feature type="region of interest" description="Disordered" evidence="13">
    <location>
        <begin position="334"/>
        <end position="353"/>
    </location>
</feature>
<dbReference type="Proteomes" id="UP000248481">
    <property type="component" value="Chromosome 9"/>
</dbReference>
<evidence type="ECO:0000256" key="6">
    <source>
        <dbReference type="ARBA" id="ARBA00023040"/>
    </source>
</evidence>
<dbReference type="PANTHER" id="PTHR10489">
    <property type="entry name" value="CELL ADHESION MOLECULE"/>
    <property type="match status" value="1"/>
</dbReference>
<feature type="compositionally biased region" description="Polar residues" evidence="13">
    <location>
        <begin position="334"/>
        <end position="344"/>
    </location>
</feature>
<dbReference type="Gene3D" id="1.20.1070.10">
    <property type="entry name" value="Rhodopsin 7-helix transmembrane proteins"/>
    <property type="match status" value="1"/>
</dbReference>
<dbReference type="Pfam" id="PF00001">
    <property type="entry name" value="7tm_1"/>
    <property type="match status" value="1"/>
</dbReference>
<feature type="transmembrane region" description="Helical" evidence="14">
    <location>
        <begin position="236"/>
        <end position="263"/>
    </location>
</feature>
<dbReference type="STRING" id="29088.A0A2Y9GB73"/>
<dbReference type="GO" id="GO:0007204">
    <property type="term" value="P:positive regulation of cytosolic calcium ion concentration"/>
    <property type="evidence" value="ECO:0007669"/>
    <property type="project" value="TreeGrafter"/>
</dbReference>
<keyword evidence="7 14" id="KW-0472">Membrane</keyword>
<reference evidence="17" key="1">
    <citation type="submission" date="2025-08" db="UniProtKB">
        <authorList>
            <consortium name="RefSeq"/>
        </authorList>
    </citation>
    <scope>IDENTIFICATION</scope>
    <source>
        <tissue evidence="17">Blood</tissue>
    </source>
</reference>
<dbReference type="GeneID" id="110571550"/>
<dbReference type="InterPro" id="IPR001186">
    <property type="entry name" value="Brdyknn_1_rcpt"/>
</dbReference>
<feature type="transmembrane region" description="Helical" evidence="14">
    <location>
        <begin position="205"/>
        <end position="224"/>
    </location>
</feature>
<dbReference type="InterPro" id="IPR050119">
    <property type="entry name" value="CCR1-9-like"/>
</dbReference>
<evidence type="ECO:0000256" key="14">
    <source>
        <dbReference type="SAM" id="Phobius"/>
    </source>
</evidence>
<dbReference type="GO" id="GO:0006955">
    <property type="term" value="P:immune response"/>
    <property type="evidence" value="ECO:0007669"/>
    <property type="project" value="TreeGrafter"/>
</dbReference>
<evidence type="ECO:0000313" key="17">
    <source>
        <dbReference type="RefSeq" id="XP_021535355.1"/>
    </source>
</evidence>
<dbReference type="PRINTS" id="PR00425">
    <property type="entry name" value="BRADYKININR"/>
</dbReference>
<protein>
    <recommendedName>
        <fullName evidence="2">B1 bradykinin receptor</fullName>
    </recommendedName>
</protein>
<evidence type="ECO:0000256" key="13">
    <source>
        <dbReference type="SAM" id="MobiDB-lite"/>
    </source>
</evidence>
<evidence type="ECO:0000256" key="2">
    <source>
        <dbReference type="ARBA" id="ARBA00021062"/>
    </source>
</evidence>
<dbReference type="InterPro" id="IPR017452">
    <property type="entry name" value="GPCR_Rhodpsn_7TM"/>
</dbReference>
<dbReference type="GO" id="GO:0004947">
    <property type="term" value="F:bradykinin receptor activity"/>
    <property type="evidence" value="ECO:0007669"/>
    <property type="project" value="InterPro"/>
</dbReference>
<evidence type="ECO:0000256" key="11">
    <source>
        <dbReference type="ARBA" id="ARBA00023224"/>
    </source>
</evidence>
<organism evidence="16 17">
    <name type="scientific">Neomonachus schauinslandi</name>
    <name type="common">Hawaiian monk seal</name>
    <name type="synonym">Monachus schauinslandi</name>
    <dbReference type="NCBI Taxonomy" id="29088"/>
    <lineage>
        <taxon>Eukaryota</taxon>
        <taxon>Metazoa</taxon>
        <taxon>Chordata</taxon>
        <taxon>Craniata</taxon>
        <taxon>Vertebrata</taxon>
        <taxon>Euteleostomi</taxon>
        <taxon>Mammalia</taxon>
        <taxon>Eutheria</taxon>
        <taxon>Laurasiatheria</taxon>
        <taxon>Carnivora</taxon>
        <taxon>Caniformia</taxon>
        <taxon>Pinnipedia</taxon>
        <taxon>Phocidae</taxon>
        <taxon>Monachinae</taxon>
        <taxon>Monachini</taxon>
        <taxon>Neomonachus</taxon>
    </lineage>
</organism>
<keyword evidence="10" id="KW-0325">Glycoprotein</keyword>
<comment type="subcellular location">
    <subcellularLocation>
        <location evidence="1">Cell membrane</location>
        <topology evidence="1">Multi-pass membrane protein</topology>
    </subcellularLocation>
</comment>
<keyword evidence="4 14" id="KW-0812">Transmembrane</keyword>
<keyword evidence="5 14" id="KW-1133">Transmembrane helix</keyword>
<dbReference type="PANTHER" id="PTHR10489:SF957">
    <property type="entry name" value="B2 BRADYKININ RECEPTOR"/>
    <property type="match status" value="1"/>
</dbReference>
<evidence type="ECO:0000256" key="4">
    <source>
        <dbReference type="ARBA" id="ARBA00022692"/>
    </source>
</evidence>
<dbReference type="GO" id="GO:0019722">
    <property type="term" value="P:calcium-mediated signaling"/>
    <property type="evidence" value="ECO:0007669"/>
    <property type="project" value="TreeGrafter"/>
</dbReference>
<keyword evidence="9 17" id="KW-0675">Receptor</keyword>
<feature type="transmembrane region" description="Helical" evidence="14">
    <location>
        <begin position="41"/>
        <end position="62"/>
    </location>
</feature>
<evidence type="ECO:0000256" key="1">
    <source>
        <dbReference type="ARBA" id="ARBA00004651"/>
    </source>
</evidence>
<evidence type="ECO:0000256" key="8">
    <source>
        <dbReference type="ARBA" id="ARBA00023157"/>
    </source>
</evidence>
<keyword evidence="6" id="KW-0297">G-protein coupled receptor</keyword>
<proteinExistence type="predicted"/>
<evidence type="ECO:0000256" key="12">
    <source>
        <dbReference type="ARBA" id="ARBA00025112"/>
    </source>
</evidence>
<dbReference type="InterPro" id="IPR000496">
    <property type="entry name" value="Brdyknn_rcpt"/>
</dbReference>
<dbReference type="InterPro" id="IPR000276">
    <property type="entry name" value="GPCR_Rhodpsn"/>
</dbReference>
<dbReference type="SUPFAM" id="SSF81321">
    <property type="entry name" value="Family A G protein-coupled receptor-like"/>
    <property type="match status" value="1"/>
</dbReference>